<evidence type="ECO:0000256" key="4">
    <source>
        <dbReference type="ARBA" id="ARBA00022698"/>
    </source>
</evidence>
<proteinExistence type="inferred from homology"/>
<comment type="function">
    <text evidence="9">Component of the proteasome, a multicatalytic proteinase complex which is characterized by its ability to cleave peptides with Arg, Phe, Tyr, Leu, and Glu adjacent to the leaving group at neutral or slightly basic pH. The proteasome has an ATP-dependent proteolytic activity.</text>
</comment>
<evidence type="ECO:0000313" key="12">
    <source>
        <dbReference type="Proteomes" id="UP001214638"/>
    </source>
</evidence>
<dbReference type="Pfam" id="PF00227">
    <property type="entry name" value="Proteasome"/>
    <property type="match status" value="1"/>
</dbReference>
<evidence type="ECO:0000256" key="2">
    <source>
        <dbReference type="ARBA" id="ARBA00022490"/>
    </source>
</evidence>
<dbReference type="RefSeq" id="XP_067803672.1">
    <property type="nucleotide sequence ID" value="XM_067947108.1"/>
</dbReference>
<dbReference type="InterPro" id="IPR023333">
    <property type="entry name" value="Proteasome_suB-type"/>
</dbReference>
<dbReference type="Proteomes" id="UP001214638">
    <property type="component" value="Unassembled WGS sequence"/>
</dbReference>
<comment type="catalytic activity">
    <reaction evidence="1">
        <text>Cleavage of peptide bonds with very broad specificity.</text>
        <dbReference type="EC" id="3.4.25.1"/>
    </reaction>
</comment>
<dbReference type="Gene3D" id="3.60.20.10">
    <property type="entry name" value="Glutamine Phosphoribosylpyrophosphate, subunit 1, domain 1"/>
    <property type="match status" value="1"/>
</dbReference>
<gene>
    <name evidence="11" type="ORF">BdWA1_002079</name>
    <name evidence="10" type="ORF">BdWA1_003665</name>
</gene>
<sequence length="234" mass="25099">MKILKTGTTICGVKAKDGVVLAADTRATEGPIVADKNCSKLHRISDTIYAAGAGISADLEHTTLWLAHNVELMELNTKKRPRVQACVSMLIHELYKYRGYKQCAIIIGGFDNTGPCLFSVSPHGSSDSLPFCTMGSGSLNALSVLEEGYRDGMTLEEAVQLATNAIKAGILNDLGSGSNVDICILEKDGAQHKRSAEQVEKRSHVPAPYKMEPGTTAILRQQTAQLLANAIITE</sequence>
<feature type="active site" description="Nucleophile" evidence="8">
    <location>
        <position position="8"/>
    </location>
</feature>
<dbReference type="CDD" id="cd03763">
    <property type="entry name" value="proteasome_beta_type_7"/>
    <property type="match status" value="1"/>
</dbReference>
<dbReference type="GO" id="GO:0051603">
    <property type="term" value="P:proteolysis involved in protein catabolic process"/>
    <property type="evidence" value="ECO:0007669"/>
    <property type="project" value="InterPro"/>
</dbReference>
<dbReference type="InterPro" id="IPR000243">
    <property type="entry name" value="Pept_T1A_subB"/>
</dbReference>
<dbReference type="KEGG" id="bdw:94336377"/>
<evidence type="ECO:0000256" key="8">
    <source>
        <dbReference type="PIRSR" id="PIRSR600243-1"/>
    </source>
</evidence>
<comment type="subcellular location">
    <subcellularLocation>
        <location evidence="9">Cytoplasm</location>
    </subcellularLocation>
    <subcellularLocation>
        <location evidence="9">Nucleus</location>
    </subcellularLocation>
</comment>
<evidence type="ECO:0000313" key="11">
    <source>
        <dbReference type="EMBL" id="KAK2196830.1"/>
    </source>
</evidence>
<dbReference type="SUPFAM" id="SSF56235">
    <property type="entry name" value="N-terminal nucleophile aminohydrolases (Ntn hydrolases)"/>
    <property type="match status" value="1"/>
</dbReference>
<comment type="similarity">
    <text evidence="9">Belongs to the peptidase T1B family.</text>
</comment>
<dbReference type="EMBL" id="JALLKP010000002">
    <property type="protein sequence ID" value="KAK2196830.1"/>
    <property type="molecule type" value="Genomic_DNA"/>
</dbReference>
<dbReference type="GeneID" id="94336377"/>
<dbReference type="PROSITE" id="PS00854">
    <property type="entry name" value="PROTEASOME_BETA_1"/>
    <property type="match status" value="1"/>
</dbReference>
<keyword evidence="7 9" id="KW-0539">Nucleus</keyword>
<comment type="caution">
    <text evidence="11">The sequence shown here is derived from an EMBL/GenBank/DDBJ whole genome shotgun (WGS) entry which is preliminary data.</text>
</comment>
<dbReference type="GO" id="GO:0004298">
    <property type="term" value="F:threonine-type endopeptidase activity"/>
    <property type="evidence" value="ECO:0007669"/>
    <property type="project" value="UniProtKB-KW"/>
</dbReference>
<keyword evidence="6 9" id="KW-0647">Proteasome</keyword>
<dbReference type="PROSITE" id="PS51476">
    <property type="entry name" value="PROTEASOME_BETA_2"/>
    <property type="match status" value="1"/>
</dbReference>
<dbReference type="InterPro" id="IPR029055">
    <property type="entry name" value="Ntn_hydrolases_N"/>
</dbReference>
<evidence type="ECO:0000256" key="9">
    <source>
        <dbReference type="RuleBase" id="RU004203"/>
    </source>
</evidence>
<evidence type="ECO:0000256" key="3">
    <source>
        <dbReference type="ARBA" id="ARBA00022670"/>
    </source>
</evidence>
<accession>A0AAD9PLD0</accession>
<evidence type="ECO:0000256" key="1">
    <source>
        <dbReference type="ARBA" id="ARBA00001198"/>
    </source>
</evidence>
<keyword evidence="5" id="KW-0378">Hydrolase</keyword>
<dbReference type="PRINTS" id="PR00141">
    <property type="entry name" value="PROTEASOME"/>
</dbReference>
<evidence type="ECO:0000256" key="6">
    <source>
        <dbReference type="ARBA" id="ARBA00022942"/>
    </source>
</evidence>
<dbReference type="InterPro" id="IPR016050">
    <property type="entry name" value="Proteasome_bsu_CS"/>
</dbReference>
<dbReference type="InterPro" id="IPR001353">
    <property type="entry name" value="Proteasome_sua/b"/>
</dbReference>
<evidence type="ECO:0000256" key="7">
    <source>
        <dbReference type="ARBA" id="ARBA00023242"/>
    </source>
</evidence>
<dbReference type="GO" id="GO:0005737">
    <property type="term" value="C:cytoplasm"/>
    <property type="evidence" value="ECO:0007669"/>
    <property type="project" value="UniProtKB-SubCell"/>
</dbReference>
<keyword evidence="12" id="KW-1185">Reference proteome</keyword>
<evidence type="ECO:0000313" key="10">
    <source>
        <dbReference type="EMBL" id="KAK2194871.1"/>
    </source>
</evidence>
<keyword evidence="4" id="KW-0888">Threonine protease</keyword>
<comment type="subunit">
    <text evidence="9">Component of the proteasome complex.</text>
</comment>
<evidence type="ECO:0000256" key="5">
    <source>
        <dbReference type="ARBA" id="ARBA00022801"/>
    </source>
</evidence>
<dbReference type="EMBL" id="JALLKP010000034">
    <property type="protein sequence ID" value="KAK2194871.1"/>
    <property type="molecule type" value="Genomic_DNA"/>
</dbReference>
<dbReference type="GO" id="GO:0005839">
    <property type="term" value="C:proteasome core complex"/>
    <property type="evidence" value="ECO:0007669"/>
    <property type="project" value="InterPro"/>
</dbReference>
<keyword evidence="2 9" id="KW-0963">Cytoplasm</keyword>
<name>A0AAD9PLD0_9APIC</name>
<dbReference type="PANTHER" id="PTHR32194">
    <property type="entry name" value="METALLOPROTEASE TLDD"/>
    <property type="match status" value="1"/>
</dbReference>
<reference evidence="11" key="1">
    <citation type="journal article" date="2023" name="Nat. Microbiol.">
        <title>Babesia duncani multi-omics identifies virulence factors and drug targets.</title>
        <authorList>
            <person name="Singh P."/>
            <person name="Lonardi S."/>
            <person name="Liang Q."/>
            <person name="Vydyam P."/>
            <person name="Khabirova E."/>
            <person name="Fang T."/>
            <person name="Gihaz S."/>
            <person name="Thekkiniath J."/>
            <person name="Munshi M."/>
            <person name="Abel S."/>
            <person name="Ciampossin L."/>
            <person name="Batugedara G."/>
            <person name="Gupta M."/>
            <person name="Lu X.M."/>
            <person name="Lenz T."/>
            <person name="Chakravarty S."/>
            <person name="Cornillot E."/>
            <person name="Hu Y."/>
            <person name="Ma W."/>
            <person name="Gonzalez L.M."/>
            <person name="Sanchez S."/>
            <person name="Estrada K."/>
            <person name="Sanchez-Flores A."/>
            <person name="Montero E."/>
            <person name="Harb O.S."/>
            <person name="Le Roch K.G."/>
            <person name="Mamoun C.B."/>
        </authorList>
    </citation>
    <scope>NUCLEOTIDE SEQUENCE</scope>
    <source>
        <strain evidence="11">WA1</strain>
    </source>
</reference>
<organism evidence="11 12">
    <name type="scientific">Babesia duncani</name>
    <dbReference type="NCBI Taxonomy" id="323732"/>
    <lineage>
        <taxon>Eukaryota</taxon>
        <taxon>Sar</taxon>
        <taxon>Alveolata</taxon>
        <taxon>Apicomplexa</taxon>
        <taxon>Aconoidasida</taxon>
        <taxon>Piroplasmida</taxon>
        <taxon>Babesiidae</taxon>
        <taxon>Babesia</taxon>
    </lineage>
</organism>
<keyword evidence="3" id="KW-0645">Protease</keyword>
<dbReference type="PANTHER" id="PTHR32194:SF4">
    <property type="entry name" value="PROTEASOME SUBUNIT BETA TYPE-7"/>
    <property type="match status" value="1"/>
</dbReference>
<dbReference type="GO" id="GO:0005634">
    <property type="term" value="C:nucleus"/>
    <property type="evidence" value="ECO:0007669"/>
    <property type="project" value="UniProtKB-SubCell"/>
</dbReference>
<dbReference type="AlphaFoldDB" id="A0AAD9PLD0"/>
<protein>
    <recommendedName>
        <fullName evidence="9">Proteasome subunit beta</fullName>
    </recommendedName>
</protein>